<dbReference type="InterPro" id="IPR013830">
    <property type="entry name" value="SGNH_hydro"/>
</dbReference>
<reference evidence="4" key="1">
    <citation type="journal article" date="2013" name="Nature">
        <title>Pan genome of the phytoplankton Emiliania underpins its global distribution.</title>
        <authorList>
            <person name="Read B.A."/>
            <person name="Kegel J."/>
            <person name="Klute M.J."/>
            <person name="Kuo A."/>
            <person name="Lefebvre S.C."/>
            <person name="Maumus F."/>
            <person name="Mayer C."/>
            <person name="Miller J."/>
            <person name="Monier A."/>
            <person name="Salamov A."/>
            <person name="Young J."/>
            <person name="Aguilar M."/>
            <person name="Claverie J.M."/>
            <person name="Frickenhaus S."/>
            <person name="Gonzalez K."/>
            <person name="Herman E.K."/>
            <person name="Lin Y.C."/>
            <person name="Napier J."/>
            <person name="Ogata H."/>
            <person name="Sarno A.F."/>
            <person name="Shmutz J."/>
            <person name="Schroeder D."/>
            <person name="de Vargas C."/>
            <person name="Verret F."/>
            <person name="von Dassow P."/>
            <person name="Valentin K."/>
            <person name="Van de Peer Y."/>
            <person name="Wheeler G."/>
            <person name="Dacks J.B."/>
            <person name="Delwiche C.F."/>
            <person name="Dyhrman S.T."/>
            <person name="Glockner G."/>
            <person name="John U."/>
            <person name="Richards T."/>
            <person name="Worden A.Z."/>
            <person name="Zhang X."/>
            <person name="Grigoriev I.V."/>
            <person name="Allen A.E."/>
            <person name="Bidle K."/>
            <person name="Borodovsky M."/>
            <person name="Bowler C."/>
            <person name="Brownlee C."/>
            <person name="Cock J.M."/>
            <person name="Elias M."/>
            <person name="Gladyshev V.N."/>
            <person name="Groth M."/>
            <person name="Guda C."/>
            <person name="Hadaegh A."/>
            <person name="Iglesias-Rodriguez M.D."/>
            <person name="Jenkins J."/>
            <person name="Jones B.M."/>
            <person name="Lawson T."/>
            <person name="Leese F."/>
            <person name="Lindquist E."/>
            <person name="Lobanov A."/>
            <person name="Lomsadze A."/>
            <person name="Malik S.B."/>
            <person name="Marsh M.E."/>
            <person name="Mackinder L."/>
            <person name="Mock T."/>
            <person name="Mueller-Roeber B."/>
            <person name="Pagarete A."/>
            <person name="Parker M."/>
            <person name="Probert I."/>
            <person name="Quesneville H."/>
            <person name="Raines C."/>
            <person name="Rensing S.A."/>
            <person name="Riano-Pachon D.M."/>
            <person name="Richier S."/>
            <person name="Rokitta S."/>
            <person name="Shiraiwa Y."/>
            <person name="Soanes D.M."/>
            <person name="van der Giezen M."/>
            <person name="Wahlund T.M."/>
            <person name="Williams B."/>
            <person name="Wilson W."/>
            <person name="Wolfe G."/>
            <person name="Wurch L.L."/>
        </authorList>
    </citation>
    <scope>NUCLEOTIDE SEQUENCE</scope>
</reference>
<dbReference type="GeneID" id="17250693"/>
<dbReference type="Gene3D" id="3.40.50.1110">
    <property type="entry name" value="SGNH hydrolase"/>
    <property type="match status" value="1"/>
</dbReference>
<dbReference type="HOGENOM" id="CLU_822416_0_0_1"/>
<evidence type="ECO:0000313" key="3">
    <source>
        <dbReference type="EnsemblProtists" id="EOD04539"/>
    </source>
</evidence>
<dbReference type="EnsemblProtists" id="EOD04539">
    <property type="protein sequence ID" value="EOD04539"/>
    <property type="gene ID" value="EMIHUDRAFT_439159"/>
</dbReference>
<proteinExistence type="predicted"/>
<feature type="domain" description="SGNH hydrolase-type esterase" evidence="2">
    <location>
        <begin position="85"/>
        <end position="306"/>
    </location>
</feature>
<evidence type="ECO:0000313" key="4">
    <source>
        <dbReference type="Proteomes" id="UP000013827"/>
    </source>
</evidence>
<evidence type="ECO:0000259" key="2">
    <source>
        <dbReference type="Pfam" id="PF13472"/>
    </source>
</evidence>
<accession>A0A0D3HZV4</accession>
<dbReference type="Pfam" id="PF13472">
    <property type="entry name" value="Lipase_GDSL_2"/>
    <property type="match status" value="1"/>
</dbReference>
<protein>
    <recommendedName>
        <fullName evidence="2">SGNH hydrolase-type esterase domain-containing protein</fullName>
    </recommendedName>
</protein>
<organism evidence="3 4">
    <name type="scientific">Emiliania huxleyi (strain CCMP1516)</name>
    <dbReference type="NCBI Taxonomy" id="280463"/>
    <lineage>
        <taxon>Eukaryota</taxon>
        <taxon>Haptista</taxon>
        <taxon>Haptophyta</taxon>
        <taxon>Prymnesiophyceae</taxon>
        <taxon>Isochrysidales</taxon>
        <taxon>Noelaerhabdaceae</taxon>
        <taxon>Emiliania</taxon>
    </lineage>
</organism>
<dbReference type="STRING" id="2903.R1D746"/>
<dbReference type="AlphaFoldDB" id="A0A0D3HZV4"/>
<dbReference type="InterPro" id="IPR036514">
    <property type="entry name" value="SGNH_hydro_sf"/>
</dbReference>
<dbReference type="RefSeq" id="XP_005756968.1">
    <property type="nucleotide sequence ID" value="XM_005756911.1"/>
</dbReference>
<sequence>MPTDALEDLMHQKAHAQKSRAKARRSKHHRGGVPPEPADAPVLRTAWSTRLVPHNEFMGPWERCHATLVNDARAYRATGRPQIALLGDSITESWRGTGLCRKLGRCQGVPGVLQATLGARWPQPTVLGIAADHTQHLLWRLADGEEVCRKCVGTVSEVSRRLADGELSPAMASDPQLAFVVLIGTNNLGRGHTPEETVAGVVAVAGTLLNQTQGRVLLNALLPRGDGNKRKKAAPVVGSAADGSPVRSFSPLITKVNAGLRSWAEADAARRVGFVDCGGPFRRGEHDVQRELMPDSLHPNRKGHELWASCLTAALLEHFPGM</sequence>
<dbReference type="KEGG" id="ehx:EMIHUDRAFT_439159"/>
<dbReference type="Proteomes" id="UP000013827">
    <property type="component" value="Unassembled WGS sequence"/>
</dbReference>
<dbReference type="InterPro" id="IPR051532">
    <property type="entry name" value="Ester_Hydrolysis_Enzymes"/>
</dbReference>
<dbReference type="OMA" id="CRRRTRY"/>
<feature type="compositionally biased region" description="Basic residues" evidence="1">
    <location>
        <begin position="12"/>
        <end position="31"/>
    </location>
</feature>
<reference evidence="3" key="2">
    <citation type="submission" date="2024-10" db="UniProtKB">
        <authorList>
            <consortium name="EnsemblProtists"/>
        </authorList>
    </citation>
    <scope>IDENTIFICATION</scope>
</reference>
<name>A0A0D3HZV4_EMIH1</name>
<dbReference type="PaxDb" id="2903-EOD04539"/>
<dbReference type="SUPFAM" id="SSF52266">
    <property type="entry name" value="SGNH hydrolase"/>
    <property type="match status" value="1"/>
</dbReference>
<evidence type="ECO:0000256" key="1">
    <source>
        <dbReference type="SAM" id="MobiDB-lite"/>
    </source>
</evidence>
<dbReference type="PANTHER" id="PTHR30383">
    <property type="entry name" value="THIOESTERASE 1/PROTEASE 1/LYSOPHOSPHOLIPASE L1"/>
    <property type="match status" value="1"/>
</dbReference>
<feature type="region of interest" description="Disordered" evidence="1">
    <location>
        <begin position="1"/>
        <end position="39"/>
    </location>
</feature>
<keyword evidence="4" id="KW-1185">Reference proteome</keyword>